<dbReference type="EMBL" id="RJJR01000012">
    <property type="protein sequence ID" value="RNI34849.1"/>
    <property type="molecule type" value="Genomic_DNA"/>
</dbReference>
<dbReference type="SUPFAM" id="SSF51556">
    <property type="entry name" value="Metallo-dependent hydrolases"/>
    <property type="match status" value="1"/>
</dbReference>
<protein>
    <submittedName>
        <fullName evidence="3">Amidohydrolase</fullName>
    </submittedName>
</protein>
<evidence type="ECO:0000256" key="1">
    <source>
        <dbReference type="ARBA" id="ARBA00038310"/>
    </source>
</evidence>
<proteinExistence type="inferred from homology"/>
<dbReference type="OrthoDB" id="5450317at2"/>
<dbReference type="PANTHER" id="PTHR43569">
    <property type="entry name" value="AMIDOHYDROLASE"/>
    <property type="match status" value="1"/>
</dbReference>
<evidence type="ECO:0000259" key="2">
    <source>
        <dbReference type="Pfam" id="PF04909"/>
    </source>
</evidence>
<keyword evidence="4" id="KW-1185">Reference proteome</keyword>
<name>A0A3M9NAN0_9BACT</name>
<feature type="domain" description="Amidohydrolase-related" evidence="2">
    <location>
        <begin position="4"/>
        <end position="282"/>
    </location>
</feature>
<accession>A0A3M9NAN0</accession>
<dbReference type="InterPro" id="IPR006680">
    <property type="entry name" value="Amidohydro-rel"/>
</dbReference>
<keyword evidence="3" id="KW-0378">Hydrolase</keyword>
<gene>
    <name evidence="3" type="ORF">EFY79_14305</name>
</gene>
<dbReference type="GO" id="GO:0016787">
    <property type="term" value="F:hydrolase activity"/>
    <property type="evidence" value="ECO:0007669"/>
    <property type="project" value="UniProtKB-KW"/>
</dbReference>
<dbReference type="Proteomes" id="UP000267223">
    <property type="component" value="Unassembled WGS sequence"/>
</dbReference>
<organism evidence="3 4">
    <name type="scientific">Hanamia caeni</name>
    <dbReference type="NCBI Taxonomy" id="2294116"/>
    <lineage>
        <taxon>Bacteria</taxon>
        <taxon>Pseudomonadati</taxon>
        <taxon>Bacteroidota</taxon>
        <taxon>Chitinophagia</taxon>
        <taxon>Chitinophagales</taxon>
        <taxon>Chitinophagaceae</taxon>
        <taxon>Hanamia</taxon>
    </lineage>
</organism>
<dbReference type="PANTHER" id="PTHR43569:SF2">
    <property type="entry name" value="AMIDOHYDROLASE-RELATED DOMAIN-CONTAINING PROTEIN"/>
    <property type="match status" value="1"/>
</dbReference>
<dbReference type="AlphaFoldDB" id="A0A3M9NAN0"/>
<dbReference type="Gene3D" id="3.20.20.140">
    <property type="entry name" value="Metal-dependent hydrolases"/>
    <property type="match status" value="1"/>
</dbReference>
<evidence type="ECO:0000313" key="4">
    <source>
        <dbReference type="Proteomes" id="UP000267223"/>
    </source>
</evidence>
<dbReference type="InterPro" id="IPR032466">
    <property type="entry name" value="Metal_Hydrolase"/>
</dbReference>
<reference evidence="3 4" key="1">
    <citation type="submission" date="2018-11" db="EMBL/GenBank/DDBJ databases">
        <title>Draft genome sequence of Ferruginibacter sp. BO-59.</title>
        <authorList>
            <person name="Im W.T."/>
        </authorList>
    </citation>
    <scope>NUCLEOTIDE SEQUENCE [LARGE SCALE GENOMIC DNA]</scope>
    <source>
        <strain evidence="3 4">BO-59</strain>
    </source>
</reference>
<dbReference type="Pfam" id="PF04909">
    <property type="entry name" value="Amidohydro_2"/>
    <property type="match status" value="1"/>
</dbReference>
<comment type="similarity">
    <text evidence="1">Belongs to the metallo-dependent hydrolases superfamily.</text>
</comment>
<comment type="caution">
    <text evidence="3">The sequence shown here is derived from an EMBL/GenBank/DDBJ whole genome shotgun (WGS) entry which is preliminary data.</text>
</comment>
<sequence length="282" mass="32356">MRIIDTHIHVWNFEHASYDWLKNDTSILHRNYDIAGLEHDRVAAGITGGVLVQAANNFEDTDWMLQVAGKTDWIAGVVGWVPLTDPAATEKALKEKYLANKYFKGVRHLIHDEPDAKWLLQDDVIKSLHILADHDLPYDVVGITAEHIKTALTVANRVPELKVIFDHLNRPPDASKKEFDEWSALMKQAAKHRNFYAKISGLGKLPTDLEKWNSDYVKPHISFALEVFGEDRCMCGGNWPVSLLKENYVKIWSTYKQIINSLLNDEGKEKLFYRNALQFYNL</sequence>
<evidence type="ECO:0000313" key="3">
    <source>
        <dbReference type="EMBL" id="RNI34849.1"/>
    </source>
</evidence>
<dbReference type="InterPro" id="IPR052350">
    <property type="entry name" value="Metallo-dep_Lactonases"/>
</dbReference>
<dbReference type="RefSeq" id="WP_123121515.1">
    <property type="nucleotide sequence ID" value="NZ_RJJR01000012.1"/>
</dbReference>